<dbReference type="InterPro" id="IPR058002">
    <property type="entry name" value="Gp82"/>
</dbReference>
<dbReference type="Pfam" id="PF25735">
    <property type="entry name" value="Phage_L5_gp82"/>
    <property type="match status" value="1"/>
</dbReference>
<dbReference type="InterPro" id="IPR058593">
    <property type="entry name" value="ARB_07466-like_C"/>
</dbReference>
<keyword evidence="4" id="KW-1185">Reference proteome</keyword>
<gene>
    <name evidence="3" type="ORF">HYRO_89</name>
</gene>
<name>A0A0K2FMZ8_9CAUD</name>
<feature type="region of interest" description="Disordered" evidence="1">
    <location>
        <begin position="1217"/>
        <end position="1237"/>
    </location>
</feature>
<evidence type="ECO:0000313" key="4">
    <source>
        <dbReference type="Proteomes" id="UP000201904"/>
    </source>
</evidence>
<sequence>MATKHVLHAKRRDVTTRPTDKAIRRKLKHAETLGDFKMRPGYLYTVVRAISARVNQNYDGWPSDELKKAAHTFIGKPVFVNHENYDPKKARGVVVAARYVENGNDKFIEVIQEIDAKRFPKLAHEIRTGGLDSVSMGAEAGFTICSYCGNKATDVPEMCDHVLYHKGERLPRHNRKTGKVEDVLVYESCHKISFFELSYVFDPADETAVASRVLVANNKTAGYEDELAEWNHYRDEGRFIRPGQTRRLSDDLYEGPKRDLKDHPVINDFHRSLWGDNFPAEMVTEEGLAPDPPSSSQAQDYLRFRSRGANPPDDDEVQALTEYAKGRDDQVGGDWNSWWDWDNPESSPGYKEFFDWKNKNASRTAAVRTAADCPPGQDCTVGGKPEDQITPDSANNPVNGGSNSSSSTGGGAGASAATTVSGGELGEPGESVSAGGGAGADGIMDVSRPLYDQLKTIDPNADIGGYRPGGDGYDEHNNGALDYMTTDPTMAEQVKQKAFENGAPYVIWQQQLHYPDGSTKAMEDRGSPTQNHMDHVHTGPLTGPKAARIEHTVLVTAGFVDPAADCIVCRQARVATKCHYCAGDAEEGFSSCAAHRPMEEKKFKAAGLKTAVSDYGFEPHPDGGYVVKRPHYDERGQMTPAAVPLPKPTGDPRNPRPQVFSDLEYAVDAALAHKAISGGSNSNNWGVDWDPDTHPVDGVRKHLMHMVQKHTVAAFEAEVLKAAGWNPTCREEAAMTFEARVIREFLGGPPPPARPMTGIEHQPGLNPEDYVVPYKGRGYKPGMPVDVYRNLHSEKTGTGLWSVRHKGQVVGHADFIHMPDGKFFVGEGGNQKVQETGQKNVHAGARGVLGPVPHDHDPSQYVGITYNPKAGDTSFYQRETKEPVWEADHVHLGPDGKAYTLGPRSGMASADQKVFEAMVLQAYGETEAPTRVDTLREEGSAPEDDNNDFYHYVEPPKELQTPDLSEAAQIDRQQAENQGDTMDVDGDPGPYSVMNQEPVPGAGGAPQQQFMTLQIPIPPQGQAPGVPMQSFAPPAPAPAPPMPPQQIAASTLDFFDRYYGRRVANWLDAIEAGREFTAEEASDYRREAMKLSTLQKAPSASTTSRNPMKGTANMARSNLASRGKVVTAGRRQHFAEGPLVDSGDQSRNDQGEQEEAFISTTPPEESVVAPTDDTPNISNTEQNLVARVKRGRAQLMADAQKLAQLQAQRQRRMANEAGGPVATEVNPTVNSGPGAEELTGDDFESANPNDGVVETQPKDASLHAFRTFDSWLKRKTGKSARYHTSATIRRAADDFSRQSNVSVQALFPALGIVLREARKNEKAAANTKGANMRKRADEKLEVAAPDGRVDVEAPTRGTTDAEAQASQFDLNDFGNNAGDDIADPDLSTDQNWAPGEAKKSSKVKTAGGVLAFRLAEAMIAAGIEPNTVERKYALAAEFENMNRGAVQDRIALCERFVPVLAAARRQVASGSTRGAALKSPIPSGLVQGAQRTAGRAVVAANDPRNDASLFI</sequence>
<feature type="compositionally biased region" description="Polar residues" evidence="1">
    <location>
        <begin position="1092"/>
        <end position="1106"/>
    </location>
</feature>
<dbReference type="GeneID" id="26631228"/>
<dbReference type="RefSeq" id="YP_009204651.1">
    <property type="nucleotide sequence ID" value="NC_028869.1"/>
</dbReference>
<evidence type="ECO:0000256" key="1">
    <source>
        <dbReference type="SAM" id="MobiDB-lite"/>
    </source>
</evidence>
<feature type="region of interest" description="Disordered" evidence="1">
    <location>
        <begin position="368"/>
        <end position="440"/>
    </location>
</feature>
<protein>
    <recommendedName>
        <fullName evidence="2">ARB-07466-like C-terminal domain-containing protein</fullName>
    </recommendedName>
</protein>
<dbReference type="Proteomes" id="UP000201904">
    <property type="component" value="Segment"/>
</dbReference>
<feature type="region of interest" description="Disordered" evidence="1">
    <location>
        <begin position="1092"/>
        <end position="1111"/>
    </location>
</feature>
<feature type="domain" description="ARB-07466-like C-terminal" evidence="2">
    <location>
        <begin position="451"/>
        <end position="533"/>
    </location>
</feature>
<reference evidence="3 4" key="1">
    <citation type="submission" date="2015-07" db="EMBL/GenBank/DDBJ databases">
        <authorList>
            <person name="Rodel H."/>
            <person name="Hlope Z.R."/>
            <person name="Mbambo L.M."/>
            <person name="Mkhwanazi N.P."/>
            <person name="Mvuna L.D."/>
            <person name="Ncobeni N.P."/>
            <person name="Larsen M.H."/>
            <person name="Russell D.A."/>
            <person name="Bowman C.A."/>
            <person name="Pope W.H."/>
            <person name="Mavrich T.N."/>
            <person name="Guerrero C.A."/>
            <person name="Jacobs-Sera D."/>
            <person name="Hendrix R.W."/>
            <person name="Hatfull G.F."/>
        </authorList>
    </citation>
    <scope>NUCLEOTIDE SEQUENCE [LARGE SCALE GENOMIC DNA]</scope>
</reference>
<evidence type="ECO:0000313" key="3">
    <source>
        <dbReference type="EMBL" id="ALA48280.1"/>
    </source>
</evidence>
<dbReference type="EMBL" id="KT281790">
    <property type="protein sequence ID" value="ALA48280.1"/>
    <property type="molecule type" value="Genomic_DNA"/>
</dbReference>
<organism evidence="3 4">
    <name type="scientific">Mycobacterium phage HyRo</name>
    <dbReference type="NCBI Taxonomy" id="1698710"/>
    <lineage>
        <taxon>Viruses</taxon>
        <taxon>Duplodnaviria</taxon>
        <taxon>Heunggongvirae</taxon>
        <taxon>Uroviricota</taxon>
        <taxon>Caudoviricetes</taxon>
        <taxon>Ceeclamvirinae</taxon>
        <taxon>Bixzunavirus</taxon>
        <taxon>Bixzunavirus hyro</taxon>
    </lineage>
</organism>
<proteinExistence type="predicted"/>
<dbReference type="KEGG" id="vg:26631228"/>
<feature type="region of interest" description="Disordered" evidence="1">
    <location>
        <begin position="1134"/>
        <end position="1178"/>
    </location>
</feature>
<accession>A0A0K2FMZ8</accession>
<feature type="compositionally biased region" description="Low complexity" evidence="1">
    <location>
        <begin position="393"/>
        <end position="407"/>
    </location>
</feature>
<evidence type="ECO:0000259" key="2">
    <source>
        <dbReference type="Pfam" id="PF26571"/>
    </source>
</evidence>
<dbReference type="Pfam" id="PF26571">
    <property type="entry name" value="VldE"/>
    <property type="match status" value="1"/>
</dbReference>